<dbReference type="RefSeq" id="WP_170302892.1">
    <property type="nucleotide sequence ID" value="NZ_BKAJ01000024.1"/>
</dbReference>
<evidence type="ECO:0000259" key="1">
    <source>
        <dbReference type="Pfam" id="PF08874"/>
    </source>
</evidence>
<proteinExistence type="predicted"/>
<evidence type="ECO:0008006" key="5">
    <source>
        <dbReference type="Google" id="ProtNLM"/>
    </source>
</evidence>
<comment type="caution">
    <text evidence="3">The sequence shown here is derived from an EMBL/GenBank/DDBJ whole genome shotgun (WGS) entry which is preliminary data.</text>
</comment>
<evidence type="ECO:0000313" key="3">
    <source>
        <dbReference type="EMBL" id="GEP54194.1"/>
    </source>
</evidence>
<dbReference type="Proteomes" id="UP000321058">
    <property type="component" value="Unassembled WGS sequence"/>
</dbReference>
<protein>
    <recommendedName>
        <fullName evidence="5">DUF1835 domain-containing protein</fullName>
    </recommendedName>
</protein>
<dbReference type="Pfam" id="PF12395">
    <property type="entry name" value="DUF3658"/>
    <property type="match status" value="1"/>
</dbReference>
<reference evidence="3 4" key="1">
    <citation type="submission" date="2019-07" db="EMBL/GenBank/DDBJ databases">
        <title>Whole genome shotgun sequence of Reyranella soli NBRC 108950.</title>
        <authorList>
            <person name="Hosoyama A."/>
            <person name="Uohara A."/>
            <person name="Ohji S."/>
            <person name="Ichikawa N."/>
        </authorList>
    </citation>
    <scope>NUCLEOTIDE SEQUENCE [LARGE SCALE GENOMIC DNA]</scope>
    <source>
        <strain evidence="3 4">NBRC 108950</strain>
    </source>
</reference>
<evidence type="ECO:0000313" key="4">
    <source>
        <dbReference type="Proteomes" id="UP000321058"/>
    </source>
</evidence>
<accession>A0A512N5B5</accession>
<organism evidence="3 4">
    <name type="scientific">Reyranella soli</name>
    <dbReference type="NCBI Taxonomy" id="1230389"/>
    <lineage>
        <taxon>Bacteria</taxon>
        <taxon>Pseudomonadati</taxon>
        <taxon>Pseudomonadota</taxon>
        <taxon>Alphaproteobacteria</taxon>
        <taxon>Hyphomicrobiales</taxon>
        <taxon>Reyranellaceae</taxon>
        <taxon>Reyranella</taxon>
    </lineage>
</organism>
<name>A0A512N5B5_9HYPH</name>
<dbReference type="AlphaFoldDB" id="A0A512N5B5"/>
<dbReference type="Pfam" id="PF08874">
    <property type="entry name" value="DUF1835"/>
    <property type="match status" value="1"/>
</dbReference>
<gene>
    <name evidence="3" type="ORF">RSO01_13600</name>
</gene>
<evidence type="ECO:0000259" key="2">
    <source>
        <dbReference type="Pfam" id="PF12395"/>
    </source>
</evidence>
<dbReference type="EMBL" id="BKAJ01000024">
    <property type="protein sequence ID" value="GEP54194.1"/>
    <property type="molecule type" value="Genomic_DNA"/>
</dbReference>
<dbReference type="InterPro" id="IPR014973">
    <property type="entry name" value="DUF1835"/>
</dbReference>
<feature type="domain" description="DUF1835" evidence="1">
    <location>
        <begin position="4"/>
        <end position="111"/>
    </location>
</feature>
<dbReference type="InterPro" id="IPR022123">
    <property type="entry name" value="DUF3658"/>
</dbReference>
<sequence length="243" mass="27011">MKVLHVVPDDSASESLREAVRLASRRQEVLSFNDDLSCGPIAWGTPRERAAWRSYIHAPILEEDLTTFWHRVETADERLVIWFGRHSASELAFFLALADRLGDRPYDIVEVSQPDGAVGLVPTERLAALIETARPITPEEATDAGRLWQRLRAQNAPFRIVTPVGLASAPIDHFDSAILEQAAKVWLSAARVIGSTMAHNCEPYLQAGDTILLARLVALVEEGELLADGDPWDMRTCRVRLPD</sequence>
<keyword evidence="4" id="KW-1185">Reference proteome</keyword>
<feature type="domain" description="DUF3658" evidence="2">
    <location>
        <begin position="130"/>
        <end position="237"/>
    </location>
</feature>